<dbReference type="AlphaFoldDB" id="A0AAE0ZI29"/>
<evidence type="ECO:0000256" key="1">
    <source>
        <dbReference type="SAM" id="MobiDB-lite"/>
    </source>
</evidence>
<accession>A0AAE0ZI29</accession>
<comment type="caution">
    <text evidence="2">The sequence shown here is derived from an EMBL/GenBank/DDBJ whole genome shotgun (WGS) entry which is preliminary data.</text>
</comment>
<feature type="compositionally biased region" description="Polar residues" evidence="1">
    <location>
        <begin position="205"/>
        <end position="226"/>
    </location>
</feature>
<dbReference type="Proteomes" id="UP001283361">
    <property type="component" value="Unassembled WGS sequence"/>
</dbReference>
<organism evidence="2 3">
    <name type="scientific">Elysia crispata</name>
    <name type="common">lettuce slug</name>
    <dbReference type="NCBI Taxonomy" id="231223"/>
    <lineage>
        <taxon>Eukaryota</taxon>
        <taxon>Metazoa</taxon>
        <taxon>Spiralia</taxon>
        <taxon>Lophotrochozoa</taxon>
        <taxon>Mollusca</taxon>
        <taxon>Gastropoda</taxon>
        <taxon>Heterobranchia</taxon>
        <taxon>Euthyneura</taxon>
        <taxon>Panpulmonata</taxon>
        <taxon>Sacoglossa</taxon>
        <taxon>Placobranchoidea</taxon>
        <taxon>Plakobranchidae</taxon>
        <taxon>Elysia</taxon>
    </lineage>
</organism>
<proteinExistence type="predicted"/>
<gene>
    <name evidence="2" type="ORF">RRG08_004962</name>
</gene>
<protein>
    <submittedName>
        <fullName evidence="2">Uncharacterized protein</fullName>
    </submittedName>
</protein>
<evidence type="ECO:0000313" key="3">
    <source>
        <dbReference type="Proteomes" id="UP001283361"/>
    </source>
</evidence>
<sequence>MSRKAGDIDQTDDTAAGGSAETSFSTPADLRQAADAPGLTPRQKTLATAVDGYYSALAKKGIIPPLGRDINKFVLDRGGRFRLKAHPNINIINTRTRRPNTLNYVAKQIKGGEQIVRQDLGFSDWNPGAGKQKLPPEVTEDPNRVDQQFSEAASTIETAPLEDLGQGTSKAITSAEKIVAVLTREGLTPRDILGMCRALERSRGEPQTTSPSSRNWINTSPWKNAS</sequence>
<name>A0AAE0ZI29_9GAST</name>
<evidence type="ECO:0000313" key="2">
    <source>
        <dbReference type="EMBL" id="KAK3769713.1"/>
    </source>
</evidence>
<dbReference type="EMBL" id="JAWDGP010003892">
    <property type="protein sequence ID" value="KAK3769713.1"/>
    <property type="molecule type" value="Genomic_DNA"/>
</dbReference>
<reference evidence="2" key="1">
    <citation type="journal article" date="2023" name="G3 (Bethesda)">
        <title>A reference genome for the long-term kleptoplast-retaining sea slug Elysia crispata morphotype clarki.</title>
        <authorList>
            <person name="Eastman K.E."/>
            <person name="Pendleton A.L."/>
            <person name="Shaikh M.A."/>
            <person name="Suttiyut T."/>
            <person name="Ogas R."/>
            <person name="Tomko P."/>
            <person name="Gavelis G."/>
            <person name="Widhalm J.R."/>
            <person name="Wisecaver J.H."/>
        </authorList>
    </citation>
    <scope>NUCLEOTIDE SEQUENCE</scope>
    <source>
        <strain evidence="2">ECLA1</strain>
    </source>
</reference>
<feature type="region of interest" description="Disordered" evidence="1">
    <location>
        <begin position="199"/>
        <end position="226"/>
    </location>
</feature>
<keyword evidence="3" id="KW-1185">Reference proteome</keyword>
<feature type="region of interest" description="Disordered" evidence="1">
    <location>
        <begin position="1"/>
        <end position="39"/>
    </location>
</feature>